<feature type="transmembrane region" description="Helical" evidence="1">
    <location>
        <begin position="12"/>
        <end position="34"/>
    </location>
</feature>
<feature type="transmembrane region" description="Helical" evidence="1">
    <location>
        <begin position="254"/>
        <end position="274"/>
    </location>
</feature>
<dbReference type="PANTHER" id="PTHR22911:SF103">
    <property type="entry name" value="BLR2811 PROTEIN"/>
    <property type="match status" value="1"/>
</dbReference>
<dbReference type="Proteomes" id="UP000027466">
    <property type="component" value="Unassembled WGS sequence"/>
</dbReference>
<evidence type="ECO:0000259" key="2">
    <source>
        <dbReference type="Pfam" id="PF00892"/>
    </source>
</evidence>
<organism evidence="3 4">
    <name type="scientific">Caballeronia glathei</name>
    <dbReference type="NCBI Taxonomy" id="60547"/>
    <lineage>
        <taxon>Bacteria</taxon>
        <taxon>Pseudomonadati</taxon>
        <taxon>Pseudomonadota</taxon>
        <taxon>Betaproteobacteria</taxon>
        <taxon>Burkholderiales</taxon>
        <taxon>Burkholderiaceae</taxon>
        <taxon>Caballeronia</taxon>
    </lineage>
</organism>
<feature type="transmembrane region" description="Helical" evidence="1">
    <location>
        <begin position="40"/>
        <end position="67"/>
    </location>
</feature>
<feature type="transmembrane region" description="Helical" evidence="1">
    <location>
        <begin position="190"/>
        <end position="209"/>
    </location>
</feature>
<keyword evidence="4" id="KW-1185">Reference proteome</keyword>
<feature type="transmembrane region" description="Helical" evidence="1">
    <location>
        <begin position="87"/>
        <end position="104"/>
    </location>
</feature>
<feature type="transmembrane region" description="Helical" evidence="1">
    <location>
        <begin position="157"/>
        <end position="178"/>
    </location>
</feature>
<keyword evidence="1" id="KW-1133">Transmembrane helix</keyword>
<dbReference type="EMBL" id="JFHC01000009">
    <property type="protein sequence ID" value="KDR43195.1"/>
    <property type="molecule type" value="Genomic_DNA"/>
</dbReference>
<proteinExistence type="predicted"/>
<dbReference type="SUPFAM" id="SSF103481">
    <property type="entry name" value="Multidrug resistance efflux transporter EmrE"/>
    <property type="match status" value="2"/>
</dbReference>
<dbReference type="GO" id="GO:0016020">
    <property type="term" value="C:membrane"/>
    <property type="evidence" value="ECO:0007669"/>
    <property type="project" value="InterPro"/>
</dbReference>
<dbReference type="STRING" id="60547.GCA_000751215_06157"/>
<keyword evidence="1" id="KW-0812">Transmembrane</keyword>
<name>A0A069PRJ8_9BURK</name>
<sequence>MTAMKDKSRYRVDTESPGAGILIMVMTTAAFAASDSTVKLIGAAVPLLALLWVRYLFQLVVLGVWLVRRGGSGLFRSASLKLQFVRAALLLTNSACTFAGLRHLPLPVTTSLAMLAPLISTLLAATVLKDEVSRSKWAMVVLGFIGMLLVVRPGGSAFTWTVVYPIAAATTFACFQVVSSHLSRTEDAITTNFLTALVATAVLCVLVWMDQAETLPAVRGVAFGNWCLVVLMASMATLGQLLMLQALRRTPLSVLTPFSYAQLGFAAFFSWIFFGQVPDFWMTIGMCVIAASGIGTVLLHGRSAPRRAVQPRSSA</sequence>
<accession>A0A069PRJ8</accession>
<feature type="transmembrane region" description="Helical" evidence="1">
    <location>
        <begin position="221"/>
        <end position="242"/>
    </location>
</feature>
<dbReference type="InterPro" id="IPR000620">
    <property type="entry name" value="EamA_dom"/>
</dbReference>
<dbReference type="Pfam" id="PF00892">
    <property type="entry name" value="EamA"/>
    <property type="match status" value="2"/>
</dbReference>
<feature type="transmembrane region" description="Helical" evidence="1">
    <location>
        <begin position="135"/>
        <end position="151"/>
    </location>
</feature>
<reference evidence="3 4" key="1">
    <citation type="submission" date="2014-03" db="EMBL/GenBank/DDBJ databases">
        <title>Draft Genome Sequences of Four Burkholderia Strains.</title>
        <authorList>
            <person name="Liu X.Y."/>
            <person name="Li C.X."/>
            <person name="Xu J.H."/>
        </authorList>
    </citation>
    <scope>NUCLEOTIDE SEQUENCE [LARGE SCALE GENOMIC DNA]</scope>
    <source>
        <strain evidence="3 4">DSM 50014</strain>
    </source>
</reference>
<evidence type="ECO:0000313" key="4">
    <source>
        <dbReference type="Proteomes" id="UP000027466"/>
    </source>
</evidence>
<keyword evidence="1" id="KW-0472">Membrane</keyword>
<evidence type="ECO:0000313" key="3">
    <source>
        <dbReference type="EMBL" id="KDR43195.1"/>
    </source>
</evidence>
<feature type="transmembrane region" description="Helical" evidence="1">
    <location>
        <begin position="110"/>
        <end position="128"/>
    </location>
</feature>
<protein>
    <submittedName>
        <fullName evidence="3">Membrane protein</fullName>
    </submittedName>
</protein>
<dbReference type="InterPro" id="IPR037185">
    <property type="entry name" value="EmrE-like"/>
</dbReference>
<gene>
    <name evidence="3" type="ORF">BG61_40145</name>
</gene>
<dbReference type="AlphaFoldDB" id="A0A069PRJ8"/>
<feature type="transmembrane region" description="Helical" evidence="1">
    <location>
        <begin position="280"/>
        <end position="299"/>
    </location>
</feature>
<comment type="caution">
    <text evidence="3">The sequence shown here is derived from an EMBL/GenBank/DDBJ whole genome shotgun (WGS) entry which is preliminary data.</text>
</comment>
<feature type="domain" description="EamA" evidence="2">
    <location>
        <begin position="160"/>
        <end position="292"/>
    </location>
</feature>
<dbReference type="PANTHER" id="PTHR22911">
    <property type="entry name" value="ACYL-MALONYL CONDENSING ENZYME-RELATED"/>
    <property type="match status" value="1"/>
</dbReference>
<evidence type="ECO:0000256" key="1">
    <source>
        <dbReference type="SAM" id="Phobius"/>
    </source>
</evidence>
<feature type="domain" description="EamA" evidence="2">
    <location>
        <begin position="20"/>
        <end position="151"/>
    </location>
</feature>